<dbReference type="PANTHER" id="PTHR12818:SF0">
    <property type="entry name" value="TRNA (ADENINE(37)-N6)-METHYLTRANSFERASE"/>
    <property type="match status" value="1"/>
</dbReference>
<protein>
    <submittedName>
        <fullName evidence="4">tRNA-Thr(GGU) m(6)t(6)A37 methyltransferase TsaA</fullName>
    </submittedName>
</protein>
<dbReference type="PROSITE" id="PS01318">
    <property type="entry name" value="TSAA_1"/>
    <property type="match status" value="1"/>
</dbReference>
<dbReference type="InterPro" id="IPR036414">
    <property type="entry name" value="YaeB_N_sf"/>
</dbReference>
<evidence type="ECO:0000259" key="3">
    <source>
        <dbReference type="PROSITE" id="PS51668"/>
    </source>
</evidence>
<dbReference type="InterPro" id="IPR040372">
    <property type="entry name" value="YaeB-like"/>
</dbReference>
<dbReference type="PROSITE" id="PS51668">
    <property type="entry name" value="TSAA_2"/>
    <property type="match status" value="1"/>
</dbReference>
<dbReference type="AlphaFoldDB" id="A0A1G6AGS5"/>
<dbReference type="Pfam" id="PF01980">
    <property type="entry name" value="TrmO_N"/>
    <property type="match status" value="1"/>
</dbReference>
<dbReference type="Proteomes" id="UP000199626">
    <property type="component" value="Unassembled WGS sequence"/>
</dbReference>
<dbReference type="EMBL" id="FMXN01000001">
    <property type="protein sequence ID" value="SDB07617.1"/>
    <property type="molecule type" value="Genomic_DNA"/>
</dbReference>
<dbReference type="SUPFAM" id="SSF118196">
    <property type="entry name" value="YaeB-like"/>
    <property type="match status" value="1"/>
</dbReference>
<dbReference type="NCBIfam" id="TIGR00104">
    <property type="entry name" value="tRNA_TsaA"/>
    <property type="match status" value="1"/>
</dbReference>
<comment type="similarity">
    <text evidence="2">Belongs to the tRNA methyltransferase O family.</text>
</comment>
<dbReference type="OrthoDB" id="9804309at2"/>
<keyword evidence="4" id="KW-0489">Methyltransferase</keyword>
<evidence type="ECO:0000256" key="2">
    <source>
        <dbReference type="ARBA" id="ARBA00033753"/>
    </source>
</evidence>
<dbReference type="STRING" id="1159017.SAMN02927930_00346"/>
<evidence type="ECO:0000313" key="4">
    <source>
        <dbReference type="EMBL" id="SDB07617.1"/>
    </source>
</evidence>
<keyword evidence="1" id="KW-0949">S-adenosyl-L-methionine</keyword>
<evidence type="ECO:0000313" key="5">
    <source>
        <dbReference type="Proteomes" id="UP000199626"/>
    </source>
</evidence>
<dbReference type="Gene3D" id="2.40.30.70">
    <property type="entry name" value="YaeB-like"/>
    <property type="match status" value="1"/>
</dbReference>
<dbReference type="PANTHER" id="PTHR12818">
    <property type="entry name" value="TRNA (ADENINE(37)-N6)-METHYLTRANSFERASE"/>
    <property type="match status" value="1"/>
</dbReference>
<keyword evidence="5" id="KW-1185">Reference proteome</keyword>
<name>A0A1G6AGS5_9GAMM</name>
<dbReference type="CDD" id="cd09281">
    <property type="entry name" value="UPF0066"/>
    <property type="match status" value="1"/>
</dbReference>
<organism evidence="4 5">
    <name type="scientific">Pseudidiomarina indica</name>
    <dbReference type="NCBI Taxonomy" id="1159017"/>
    <lineage>
        <taxon>Bacteria</taxon>
        <taxon>Pseudomonadati</taxon>
        <taxon>Pseudomonadota</taxon>
        <taxon>Gammaproteobacteria</taxon>
        <taxon>Alteromonadales</taxon>
        <taxon>Idiomarinaceae</taxon>
        <taxon>Pseudidiomarina</taxon>
    </lineage>
</organism>
<dbReference type="InterPro" id="IPR023368">
    <property type="entry name" value="UPF0066_cons_site"/>
</dbReference>
<proteinExistence type="inferred from homology"/>
<dbReference type="InterPro" id="IPR023370">
    <property type="entry name" value="TrmO-like_N"/>
</dbReference>
<keyword evidence="4" id="KW-0808">Transferase</keyword>
<dbReference type="Pfam" id="PF18389">
    <property type="entry name" value="TrmO_C"/>
    <property type="match status" value="1"/>
</dbReference>
<dbReference type="Gene3D" id="3.30.2310.10">
    <property type="entry name" value="YaeB-like"/>
    <property type="match status" value="1"/>
</dbReference>
<gene>
    <name evidence="4" type="ORF">SAMN02927930_00346</name>
</gene>
<reference evidence="5" key="1">
    <citation type="submission" date="2016-10" db="EMBL/GenBank/DDBJ databases">
        <authorList>
            <person name="Varghese N."/>
            <person name="Submissions S."/>
        </authorList>
    </citation>
    <scope>NUCLEOTIDE SEQUENCE [LARGE SCALE GENOMIC DNA]</scope>
    <source>
        <strain evidence="5">CGMCC 1.10824</strain>
    </source>
</reference>
<dbReference type="InterPro" id="IPR036413">
    <property type="entry name" value="YaeB-like_sf"/>
</dbReference>
<feature type="domain" description="TsaA-like" evidence="3">
    <location>
        <begin position="7"/>
        <end position="148"/>
    </location>
</feature>
<dbReference type="InterPro" id="IPR041369">
    <property type="entry name" value="TrmO_C"/>
</dbReference>
<dbReference type="GO" id="GO:0032259">
    <property type="term" value="P:methylation"/>
    <property type="evidence" value="ECO:0007669"/>
    <property type="project" value="UniProtKB-KW"/>
</dbReference>
<dbReference type="RefSeq" id="WP_092591094.1">
    <property type="nucleotide sequence ID" value="NZ_FMXN01000001.1"/>
</dbReference>
<evidence type="ECO:0000256" key="1">
    <source>
        <dbReference type="ARBA" id="ARBA00022691"/>
    </source>
</evidence>
<sequence length="237" mass="26596">MPDTSTIEPIGYIESPFTGKFAVPRQPGLVPAAEARLVLTGKYAAPDCVRGISEFSHLWVIFQFHQTRDQGWKPLVRPPRLGGNEKRGVFATRSTFRPNHLGLSVVELQKVIYHPQQTVLVVKGGDWVNQTPIIDIKPYVPFADCIPAATSQWAPTAPPASFSTVFTHQARHQLEELSLQYPHLETLICQVLAQDPRPAYQHQEAAGREYGMTLYDINIRWSVEGQQNQVINLTKGF</sequence>
<dbReference type="GO" id="GO:0008168">
    <property type="term" value="F:methyltransferase activity"/>
    <property type="evidence" value="ECO:0007669"/>
    <property type="project" value="UniProtKB-KW"/>
</dbReference>
<accession>A0A1G6AGS5</accession>